<dbReference type="Proteomes" id="UP000009131">
    <property type="component" value="Unassembled WGS sequence"/>
</dbReference>
<dbReference type="Gene3D" id="2.40.30.130">
    <property type="match status" value="1"/>
</dbReference>
<dbReference type="SUPFAM" id="SSF50447">
    <property type="entry name" value="Translation proteins"/>
    <property type="match status" value="1"/>
</dbReference>
<dbReference type="GO" id="GO:0004813">
    <property type="term" value="F:alanine-tRNA ligase activity"/>
    <property type="evidence" value="ECO:0007669"/>
    <property type="project" value="InterPro"/>
</dbReference>
<dbReference type="InterPro" id="IPR018164">
    <property type="entry name" value="Ala-tRNA-synth_IIc_N"/>
</dbReference>
<dbReference type="PANTHER" id="PTHR43462">
    <property type="entry name" value="ALANYL-TRNA EDITING PROTEIN"/>
    <property type="match status" value="1"/>
</dbReference>
<dbReference type="Gene3D" id="3.30.980.10">
    <property type="entry name" value="Threonyl-trna Synthetase, Chain A, domain 2"/>
    <property type="match status" value="1"/>
</dbReference>
<proteinExistence type="predicted"/>
<dbReference type="HOGENOM" id="CLU_004485_7_1_1"/>
<dbReference type="eggNOG" id="KOG2105">
    <property type="taxonomic scope" value="Eukaryota"/>
</dbReference>
<evidence type="ECO:0000313" key="4">
    <source>
        <dbReference type="EMBL" id="GAA95071.1"/>
    </source>
</evidence>
<dbReference type="STRING" id="764103.G7DWX4"/>
<name>G7DWX4_MIXOS</name>
<keyword evidence="5" id="KW-1185">Reference proteome</keyword>
<dbReference type="InterPro" id="IPR051335">
    <property type="entry name" value="Alanyl-tRNA_Editing_Enzymes"/>
</dbReference>
<evidence type="ECO:0000313" key="5">
    <source>
        <dbReference type="Proteomes" id="UP000009131"/>
    </source>
</evidence>
<dbReference type="OrthoDB" id="288942at2759"/>
<dbReference type="EMBL" id="BABT02000054">
    <property type="protein sequence ID" value="GAA95071.1"/>
    <property type="molecule type" value="Genomic_DNA"/>
</dbReference>
<comment type="caution">
    <text evidence="4">The sequence shown here is derived from an EMBL/GenBank/DDBJ whole genome shotgun (WGS) entry which is preliminary data.</text>
</comment>
<dbReference type="GO" id="GO:0046872">
    <property type="term" value="F:metal ion binding"/>
    <property type="evidence" value="ECO:0007669"/>
    <property type="project" value="UniProtKB-KW"/>
</dbReference>
<organism evidence="4 5">
    <name type="scientific">Mixia osmundae (strain CBS 9802 / IAM 14324 / JCM 22182 / KY 12970)</name>
    <dbReference type="NCBI Taxonomy" id="764103"/>
    <lineage>
        <taxon>Eukaryota</taxon>
        <taxon>Fungi</taxon>
        <taxon>Dikarya</taxon>
        <taxon>Basidiomycota</taxon>
        <taxon>Pucciniomycotina</taxon>
        <taxon>Mixiomycetes</taxon>
        <taxon>Mixiales</taxon>
        <taxon>Mixiaceae</taxon>
        <taxon>Mixia</taxon>
    </lineage>
</organism>
<keyword evidence="1" id="KW-0479">Metal-binding</keyword>
<dbReference type="InterPro" id="IPR009000">
    <property type="entry name" value="Transl_B-barrel_sf"/>
</dbReference>
<feature type="domain" description="Alanyl-tRNA synthetase class IIc N-terminal" evidence="3">
    <location>
        <begin position="62"/>
        <end position="147"/>
    </location>
</feature>
<sequence>MSVVTQSERSKVYDGYLSFADGFPELPKKRFVGLLACQCNPTLRTLDTTVIRCEPNNIKKLAKAADKKQQAALVADASPWLIELEDTVLFPEGGGQPSDEGRLSALDGDKIIVNVAQVQRHGLDAVHYVDKPLAVGQRVRVDVDWDRRTDLMDQHTGQHLLSAVLEHEVKLDTLSWSLCPRPQLSYIELPRIPTPQEIEYALKRCNDLIASNSKIRVSIALNDDTSGTRPDSLPKDYRGGVIRTVIIEDLDENPCCGTHYTSLAALGSLYLSPHTTSVRGTNARLYFCAGNRVREQLSGALEHQRDLTRLLYCQPEQLVERVQQQMTTAKDALKHARSLREELLPFLSHQIVSSAKKAENGNTYALFVRYASSTNDNEFLADLTRDLQKGSQANATPSLVALAVCDSAQWNTNGGCLVLFGEKAAHVEAAAKAIKAEPSFTTRVRGGGKGRYQGKLSSATDAWSDSDAALLERILAEAVVST</sequence>
<dbReference type="InterPro" id="IPR018163">
    <property type="entry name" value="Thr/Ala-tRNA-synth_IIc_edit"/>
</dbReference>
<dbReference type="GO" id="GO:0002196">
    <property type="term" value="F:Ser-tRNA(Ala) deacylase activity"/>
    <property type="evidence" value="ECO:0007669"/>
    <property type="project" value="TreeGrafter"/>
</dbReference>
<reference evidence="4 5" key="1">
    <citation type="journal article" date="2011" name="J. Gen. Appl. Microbiol.">
        <title>Draft genome sequencing of the enigmatic basidiomycete Mixia osmundae.</title>
        <authorList>
            <person name="Nishida H."/>
            <person name="Nagatsuka Y."/>
            <person name="Sugiyama J."/>
        </authorList>
    </citation>
    <scope>NUCLEOTIDE SEQUENCE [LARGE SCALE GENOMIC DNA]</scope>
    <source>
        <strain evidence="5">CBS 9802 / IAM 14324 / JCM 22182 / KY 12970</strain>
    </source>
</reference>
<evidence type="ECO:0000256" key="1">
    <source>
        <dbReference type="ARBA" id="ARBA00022723"/>
    </source>
</evidence>
<dbReference type="GO" id="GO:0006419">
    <property type="term" value="P:alanyl-tRNA aminoacylation"/>
    <property type="evidence" value="ECO:0007669"/>
    <property type="project" value="InterPro"/>
</dbReference>
<protein>
    <recommendedName>
        <fullName evidence="3">Alanyl-tRNA synthetase class IIc N-terminal domain-containing protein</fullName>
    </recommendedName>
</protein>
<reference evidence="4 5" key="2">
    <citation type="journal article" date="2012" name="Open Biol.">
        <title>Characteristics of nucleosomes and linker DNA regions on the genome of the basidiomycete Mixia osmundae revealed by mono- and dinucleosome mapping.</title>
        <authorList>
            <person name="Nishida H."/>
            <person name="Kondo S."/>
            <person name="Matsumoto T."/>
            <person name="Suzuki Y."/>
            <person name="Yoshikawa H."/>
            <person name="Taylor T.D."/>
            <person name="Sugiyama J."/>
        </authorList>
    </citation>
    <scope>NUCLEOTIDE SEQUENCE [LARGE SCALE GENOMIC DNA]</scope>
    <source>
        <strain evidence="5">CBS 9802 / IAM 14324 / JCM 22182 / KY 12970</strain>
    </source>
</reference>
<evidence type="ECO:0000259" key="3">
    <source>
        <dbReference type="Pfam" id="PF01411"/>
    </source>
</evidence>
<keyword evidence="2" id="KW-0862">Zinc</keyword>
<dbReference type="Pfam" id="PF01411">
    <property type="entry name" value="tRNA-synt_2c"/>
    <property type="match status" value="1"/>
</dbReference>
<dbReference type="SUPFAM" id="SSF55186">
    <property type="entry name" value="ThrRS/AlaRS common domain"/>
    <property type="match status" value="1"/>
</dbReference>
<dbReference type="GO" id="GO:0005524">
    <property type="term" value="F:ATP binding"/>
    <property type="evidence" value="ECO:0007669"/>
    <property type="project" value="InterPro"/>
</dbReference>
<dbReference type="AlphaFoldDB" id="G7DWX4"/>
<dbReference type="InParanoid" id="G7DWX4"/>
<accession>G7DWX4</accession>
<evidence type="ECO:0000256" key="2">
    <source>
        <dbReference type="ARBA" id="ARBA00022833"/>
    </source>
</evidence>
<gene>
    <name evidence="4" type="primary">Mo01726</name>
    <name evidence="4" type="ORF">E5Q_01726</name>
</gene>
<dbReference type="PANTHER" id="PTHR43462:SF1">
    <property type="entry name" value="ALANYL-TRNA EDITING PROTEIN AARSD1"/>
    <property type="match status" value="1"/>
</dbReference>